<dbReference type="InterPro" id="IPR029063">
    <property type="entry name" value="SAM-dependent_MTases_sf"/>
</dbReference>
<dbReference type="EMBL" id="JACDXJ010000001">
    <property type="protein sequence ID" value="MBA1156916.1"/>
    <property type="molecule type" value="Genomic_DNA"/>
</dbReference>
<dbReference type="RefSeq" id="WP_181052437.1">
    <property type="nucleotide sequence ID" value="NZ_JACDXJ010000001.1"/>
</dbReference>
<evidence type="ECO:0000256" key="4">
    <source>
        <dbReference type="PROSITE-ProRule" id="PRU00489"/>
    </source>
</evidence>
<keyword evidence="6" id="KW-1185">Reference proteome</keyword>
<evidence type="ECO:0000256" key="1">
    <source>
        <dbReference type="ARBA" id="ARBA00022603"/>
    </source>
</evidence>
<protein>
    <submittedName>
        <fullName evidence="5">DNA methyltransferase</fullName>
    </submittedName>
</protein>
<evidence type="ECO:0000313" key="5">
    <source>
        <dbReference type="EMBL" id="MBA1156916.1"/>
    </source>
</evidence>
<keyword evidence="2 5" id="KW-0808">Transferase</keyword>
<dbReference type="SUPFAM" id="SSF53335">
    <property type="entry name" value="S-adenosyl-L-methionine-dependent methyltransferases"/>
    <property type="match status" value="1"/>
</dbReference>
<evidence type="ECO:0000313" key="6">
    <source>
        <dbReference type="Proteomes" id="UP000572984"/>
    </source>
</evidence>
<keyword evidence="1 5" id="KW-0489">Methyltransferase</keyword>
<accession>A0A838BR62</accession>
<name>A0A838BR62_9HYPH</name>
<dbReference type="GO" id="GO:0032259">
    <property type="term" value="P:methylation"/>
    <property type="evidence" value="ECO:0007669"/>
    <property type="project" value="UniProtKB-KW"/>
</dbReference>
<dbReference type="PROSITE" id="PS51143">
    <property type="entry name" value="MT_A70"/>
    <property type="match status" value="1"/>
</dbReference>
<evidence type="ECO:0000256" key="3">
    <source>
        <dbReference type="ARBA" id="ARBA00022691"/>
    </source>
</evidence>
<dbReference type="Gene3D" id="3.40.50.150">
    <property type="entry name" value="Vaccinia Virus protein VP39"/>
    <property type="match status" value="1"/>
</dbReference>
<reference evidence="5 6" key="1">
    <citation type="submission" date="2020-07" db="EMBL/GenBank/DDBJ databases">
        <title>Draft genome and description of Microvirga mediterraneensis Marseille-Q2068 sp. nov.</title>
        <authorList>
            <person name="Boxberger M."/>
        </authorList>
    </citation>
    <scope>NUCLEOTIDE SEQUENCE [LARGE SCALE GENOMIC DNA]</scope>
    <source>
        <strain evidence="5 6">Marseille-Q2068</strain>
    </source>
</reference>
<gene>
    <name evidence="5" type="ORF">H0S73_12340</name>
</gene>
<dbReference type="GO" id="GO:0008168">
    <property type="term" value="F:methyltransferase activity"/>
    <property type="evidence" value="ECO:0007669"/>
    <property type="project" value="UniProtKB-KW"/>
</dbReference>
<comment type="caution">
    <text evidence="5">The sequence shown here is derived from an EMBL/GenBank/DDBJ whole genome shotgun (WGS) entry which is preliminary data.</text>
</comment>
<keyword evidence="3" id="KW-0949">S-adenosyl-L-methionine</keyword>
<dbReference type="AlphaFoldDB" id="A0A838BR62"/>
<dbReference type="InterPro" id="IPR007757">
    <property type="entry name" value="MT-A70-like"/>
</dbReference>
<evidence type="ECO:0000256" key="2">
    <source>
        <dbReference type="ARBA" id="ARBA00022679"/>
    </source>
</evidence>
<sequence>MINLPLFAYDLVMCDPPWRWETYSAKGQEKSPEAQYGTMSFDEIEALRVGDLLAPGGVLFLWCTWPLIERQAAVMRRWGIEPKTGGAWAKRTPAGKLRWGTGYILRSVCEPFLVGTLPDAGVRGASLTNLIETVEHALIDGIAREHSRKPEEAYSLLEALSPNARRADIFARQSRPGWDAWGNESTKFDGVAA</sequence>
<organism evidence="5 6">
    <name type="scientific">Microvirga mediterraneensis</name>
    <dbReference type="NCBI Taxonomy" id="2754695"/>
    <lineage>
        <taxon>Bacteria</taxon>
        <taxon>Pseudomonadati</taxon>
        <taxon>Pseudomonadota</taxon>
        <taxon>Alphaproteobacteria</taxon>
        <taxon>Hyphomicrobiales</taxon>
        <taxon>Methylobacteriaceae</taxon>
        <taxon>Microvirga</taxon>
    </lineage>
</organism>
<dbReference type="PANTHER" id="PTHR12829:SF7">
    <property type="entry name" value="N6-ADENOSINE-METHYLTRANSFERASE CATALYTIC SUBUNIT"/>
    <property type="match status" value="1"/>
</dbReference>
<comment type="similarity">
    <text evidence="4">Belongs to the MT-A70-like family.</text>
</comment>
<dbReference type="Proteomes" id="UP000572984">
    <property type="component" value="Unassembled WGS sequence"/>
</dbReference>
<dbReference type="Pfam" id="PF05063">
    <property type="entry name" value="MT-A70"/>
    <property type="match status" value="1"/>
</dbReference>
<dbReference type="PANTHER" id="PTHR12829">
    <property type="entry name" value="N6-ADENOSINE-METHYLTRANSFERASE"/>
    <property type="match status" value="1"/>
</dbReference>
<proteinExistence type="inferred from homology"/>